<dbReference type="EMBL" id="JAUTXU010000044">
    <property type="protein sequence ID" value="KAK3716179.1"/>
    <property type="molecule type" value="Genomic_DNA"/>
</dbReference>
<organism evidence="1 2">
    <name type="scientific">Vermiconidia calcicola</name>
    <dbReference type="NCBI Taxonomy" id="1690605"/>
    <lineage>
        <taxon>Eukaryota</taxon>
        <taxon>Fungi</taxon>
        <taxon>Dikarya</taxon>
        <taxon>Ascomycota</taxon>
        <taxon>Pezizomycotina</taxon>
        <taxon>Dothideomycetes</taxon>
        <taxon>Dothideomycetidae</taxon>
        <taxon>Mycosphaerellales</taxon>
        <taxon>Extremaceae</taxon>
        <taxon>Vermiconidia</taxon>
    </lineage>
</organism>
<reference evidence="1" key="1">
    <citation type="submission" date="2023-07" db="EMBL/GenBank/DDBJ databases">
        <title>Black Yeasts Isolated from many extreme environments.</title>
        <authorList>
            <person name="Coleine C."/>
            <person name="Stajich J.E."/>
            <person name="Selbmann L."/>
        </authorList>
    </citation>
    <scope>NUCLEOTIDE SEQUENCE</scope>
    <source>
        <strain evidence="1">CCFEE 5714</strain>
    </source>
</reference>
<evidence type="ECO:0000313" key="1">
    <source>
        <dbReference type="EMBL" id="KAK3716179.1"/>
    </source>
</evidence>
<gene>
    <name evidence="1" type="ORF">LTR37_006624</name>
</gene>
<sequence length="244" mass="27592">MDQANGAPPEDPLAGVPELRSYVTDDEQEKIEALKLVADSVAQMRQLANSSLIFHPLNVAMFGIVIAVVSRYLYDRKYAPFIIMMTCLGLCTTLLLLFRYVTQGYLTAAEQINWQWLGSADVIVTKFGDEIIGTVMIDWLSGESRQKRKKAWRGEIKSWAVRLKYREKGVGTALLEDAVKESRRKGAETVEFADNHANSMRILPSYYNAKFEKREKRARELLQDLLEASPTRARRKRGGSGGSR</sequence>
<evidence type="ECO:0000313" key="2">
    <source>
        <dbReference type="Proteomes" id="UP001281147"/>
    </source>
</evidence>
<proteinExistence type="predicted"/>
<accession>A0ACC3NG25</accession>
<protein>
    <submittedName>
        <fullName evidence="1">Uncharacterized protein</fullName>
    </submittedName>
</protein>
<dbReference type="Proteomes" id="UP001281147">
    <property type="component" value="Unassembled WGS sequence"/>
</dbReference>
<comment type="caution">
    <text evidence="1">The sequence shown here is derived from an EMBL/GenBank/DDBJ whole genome shotgun (WGS) entry which is preliminary data.</text>
</comment>
<name>A0ACC3NG25_9PEZI</name>
<keyword evidence="2" id="KW-1185">Reference proteome</keyword>